<accession>A0ABU2MNL2</accession>
<dbReference type="RefSeq" id="WP_311704057.1">
    <property type="nucleotide sequence ID" value="NZ_JAVREL010000004.1"/>
</dbReference>
<feature type="chain" id="PRO_5045410591" description="Lipoprotein" evidence="2">
    <location>
        <begin position="27"/>
        <end position="164"/>
    </location>
</feature>
<keyword evidence="4" id="KW-1185">Reference proteome</keyword>
<protein>
    <recommendedName>
        <fullName evidence="5">Lipoprotein</fullName>
    </recommendedName>
</protein>
<dbReference type="PROSITE" id="PS51257">
    <property type="entry name" value="PROKAR_LIPOPROTEIN"/>
    <property type="match status" value="1"/>
</dbReference>
<dbReference type="Proteomes" id="UP001183246">
    <property type="component" value="Unassembled WGS sequence"/>
</dbReference>
<feature type="compositionally biased region" description="Low complexity" evidence="1">
    <location>
        <begin position="52"/>
        <end position="61"/>
    </location>
</feature>
<evidence type="ECO:0000256" key="2">
    <source>
        <dbReference type="SAM" id="SignalP"/>
    </source>
</evidence>
<organism evidence="3 4">
    <name type="scientific">Streptomyces litchfieldiae</name>
    <dbReference type="NCBI Taxonomy" id="3075543"/>
    <lineage>
        <taxon>Bacteria</taxon>
        <taxon>Bacillati</taxon>
        <taxon>Actinomycetota</taxon>
        <taxon>Actinomycetes</taxon>
        <taxon>Kitasatosporales</taxon>
        <taxon>Streptomycetaceae</taxon>
        <taxon>Streptomyces</taxon>
    </lineage>
</organism>
<dbReference type="EMBL" id="JAVREL010000004">
    <property type="protein sequence ID" value="MDT0342928.1"/>
    <property type="molecule type" value="Genomic_DNA"/>
</dbReference>
<reference evidence="4" key="1">
    <citation type="submission" date="2023-07" db="EMBL/GenBank/DDBJ databases">
        <title>30 novel species of actinomycetes from the DSMZ collection.</title>
        <authorList>
            <person name="Nouioui I."/>
        </authorList>
    </citation>
    <scope>NUCLEOTIDE SEQUENCE [LARGE SCALE GENOMIC DNA]</scope>
    <source>
        <strain evidence="4">DSM 44938</strain>
    </source>
</reference>
<feature type="signal peptide" evidence="2">
    <location>
        <begin position="1"/>
        <end position="26"/>
    </location>
</feature>
<name>A0ABU2MNL2_9ACTN</name>
<feature type="region of interest" description="Disordered" evidence="1">
    <location>
        <begin position="28"/>
        <end position="61"/>
    </location>
</feature>
<evidence type="ECO:0000313" key="4">
    <source>
        <dbReference type="Proteomes" id="UP001183246"/>
    </source>
</evidence>
<proteinExistence type="predicted"/>
<evidence type="ECO:0000256" key="1">
    <source>
        <dbReference type="SAM" id="MobiDB-lite"/>
    </source>
</evidence>
<sequence length="164" mass="17566">MSQRIRPRLPRALTALTAAALLALMAAGCSDDSGDDGEESEESAPPEQSTRDQPPAADIDPEAAAALEESVRAYTEAFFAPDAETAYGLISERCQGAIELEAYAEQLDQAAADHGGLAVESFVVEQMEGELARVTYTVGVPEFDERLAGQPWRLQGDTWVFDAC</sequence>
<gene>
    <name evidence="3" type="ORF">RM590_09900</name>
</gene>
<evidence type="ECO:0008006" key="5">
    <source>
        <dbReference type="Google" id="ProtNLM"/>
    </source>
</evidence>
<keyword evidence="2" id="KW-0732">Signal</keyword>
<evidence type="ECO:0000313" key="3">
    <source>
        <dbReference type="EMBL" id="MDT0342928.1"/>
    </source>
</evidence>
<feature type="compositionally biased region" description="Acidic residues" evidence="1">
    <location>
        <begin position="32"/>
        <end position="44"/>
    </location>
</feature>
<comment type="caution">
    <text evidence="3">The sequence shown here is derived from an EMBL/GenBank/DDBJ whole genome shotgun (WGS) entry which is preliminary data.</text>
</comment>